<proteinExistence type="predicted"/>
<feature type="chain" id="PRO_5046323928" evidence="1">
    <location>
        <begin position="34"/>
        <end position="176"/>
    </location>
</feature>
<name>A0ABW7SNT2_9ACTN</name>
<dbReference type="InterPro" id="IPR035992">
    <property type="entry name" value="Ricin_B-like_lectins"/>
</dbReference>
<dbReference type="Proteomes" id="UP001611075">
    <property type="component" value="Unassembled WGS sequence"/>
</dbReference>
<evidence type="ECO:0000256" key="1">
    <source>
        <dbReference type="SAM" id="SignalP"/>
    </source>
</evidence>
<dbReference type="InterPro" id="IPR000772">
    <property type="entry name" value="Ricin_B_lectin"/>
</dbReference>
<comment type="caution">
    <text evidence="3">The sequence shown here is derived from an EMBL/GenBank/DDBJ whole genome shotgun (WGS) entry which is preliminary data.</text>
</comment>
<dbReference type="Gene3D" id="2.80.10.50">
    <property type="match status" value="1"/>
</dbReference>
<keyword evidence="4" id="KW-1185">Reference proteome</keyword>
<dbReference type="RefSeq" id="WP_396681217.1">
    <property type="nucleotide sequence ID" value="NZ_JBIRPU010000012.1"/>
</dbReference>
<evidence type="ECO:0000313" key="4">
    <source>
        <dbReference type="Proteomes" id="UP001611075"/>
    </source>
</evidence>
<feature type="domain" description="Ricin B lectin" evidence="2">
    <location>
        <begin position="115"/>
        <end position="174"/>
    </location>
</feature>
<organism evidence="3 4">
    <name type="scientific">Micromonospora rubida</name>
    <dbReference type="NCBI Taxonomy" id="2697657"/>
    <lineage>
        <taxon>Bacteria</taxon>
        <taxon>Bacillati</taxon>
        <taxon>Actinomycetota</taxon>
        <taxon>Actinomycetes</taxon>
        <taxon>Micromonosporales</taxon>
        <taxon>Micromonosporaceae</taxon>
        <taxon>Micromonospora</taxon>
    </lineage>
</organism>
<dbReference type="PROSITE" id="PS50231">
    <property type="entry name" value="RICIN_B_LECTIN"/>
    <property type="match status" value="1"/>
</dbReference>
<dbReference type="Pfam" id="PF14200">
    <property type="entry name" value="RicinB_lectin_2"/>
    <property type="match status" value="1"/>
</dbReference>
<dbReference type="SUPFAM" id="SSF50370">
    <property type="entry name" value="Ricin B-like lectins"/>
    <property type="match status" value="1"/>
</dbReference>
<gene>
    <name evidence="3" type="ORF">ACH4OY_18100</name>
</gene>
<evidence type="ECO:0000259" key="2">
    <source>
        <dbReference type="Pfam" id="PF14200"/>
    </source>
</evidence>
<feature type="signal peptide" evidence="1">
    <location>
        <begin position="1"/>
        <end position="33"/>
    </location>
</feature>
<dbReference type="EMBL" id="JBIRPU010000012">
    <property type="protein sequence ID" value="MFI0794576.1"/>
    <property type="molecule type" value="Genomic_DNA"/>
</dbReference>
<dbReference type="CDD" id="cd23415">
    <property type="entry name" value="beta-trefoil_Ricin_AH"/>
    <property type="match status" value="1"/>
</dbReference>
<protein>
    <submittedName>
        <fullName evidence="3">RICIN domain-containing protein</fullName>
    </submittedName>
</protein>
<accession>A0ABW7SNT2</accession>
<evidence type="ECO:0000313" key="3">
    <source>
        <dbReference type="EMBL" id="MFI0794576.1"/>
    </source>
</evidence>
<reference evidence="3 4" key="1">
    <citation type="submission" date="2024-10" db="EMBL/GenBank/DDBJ databases">
        <title>The Natural Products Discovery Center: Release of the First 8490 Sequenced Strains for Exploring Actinobacteria Biosynthetic Diversity.</title>
        <authorList>
            <person name="Kalkreuter E."/>
            <person name="Kautsar S.A."/>
            <person name="Yang D."/>
            <person name="Bader C.D."/>
            <person name="Teijaro C.N."/>
            <person name="Fluegel L."/>
            <person name="Davis C.M."/>
            <person name="Simpson J.R."/>
            <person name="Lauterbach L."/>
            <person name="Steele A.D."/>
            <person name="Gui C."/>
            <person name="Meng S."/>
            <person name="Li G."/>
            <person name="Viehrig K."/>
            <person name="Ye F."/>
            <person name="Su P."/>
            <person name="Kiefer A.F."/>
            <person name="Nichols A."/>
            <person name="Cepeda A.J."/>
            <person name="Yan W."/>
            <person name="Fan B."/>
            <person name="Jiang Y."/>
            <person name="Adhikari A."/>
            <person name="Zheng C.-J."/>
            <person name="Schuster L."/>
            <person name="Cowan T.M."/>
            <person name="Smanski M.J."/>
            <person name="Chevrette M.G."/>
            <person name="De Carvalho L.P.S."/>
            <person name="Shen B."/>
        </authorList>
    </citation>
    <scope>NUCLEOTIDE SEQUENCE [LARGE SCALE GENOMIC DNA]</scope>
    <source>
        <strain evidence="3 4">NPDC021253</strain>
    </source>
</reference>
<sequence length="176" mass="19077">MKVGRLKRVIARLAVLMVAIGAPAVVTATPAQAQYVSITTYGVLYNFANSQRFSLVHWRSDNNVTMDGATRHTLLIMDGPPNGHIIATNINGMCLDSNFGGGVYVMGCSSGVNKHQRWHFNATGVRRAIKYGQPSGDVQSYQIINVATGRCLDGNTSDAYTLPCNGGDHQRWYIGS</sequence>
<keyword evidence="1" id="KW-0732">Signal</keyword>